<dbReference type="OrthoDB" id="9985779at2759"/>
<dbReference type="GO" id="GO:0005576">
    <property type="term" value="C:extracellular region"/>
    <property type="evidence" value="ECO:0007669"/>
    <property type="project" value="InterPro"/>
</dbReference>
<dbReference type="GO" id="GO:0030414">
    <property type="term" value="F:peptidase inhibitor activity"/>
    <property type="evidence" value="ECO:0007669"/>
    <property type="project" value="InterPro"/>
</dbReference>
<dbReference type="PROSITE" id="PS50853">
    <property type="entry name" value="FN3"/>
    <property type="match status" value="1"/>
</dbReference>
<dbReference type="CDD" id="cd00063">
    <property type="entry name" value="FN3"/>
    <property type="match status" value="1"/>
</dbReference>
<name>A0A158QIL0_RODNA</name>
<keyword evidence="1" id="KW-0677">Repeat</keyword>
<evidence type="ECO:0000313" key="6">
    <source>
        <dbReference type="WBParaSite" id="HNAJ_0000957801-mRNA-1"/>
    </source>
</evidence>
<evidence type="ECO:0000313" key="5">
    <source>
        <dbReference type="Proteomes" id="UP000278807"/>
    </source>
</evidence>
<dbReference type="Pfam" id="PF00095">
    <property type="entry name" value="WAP"/>
    <property type="match status" value="1"/>
</dbReference>
<dbReference type="SMART" id="SM00060">
    <property type="entry name" value="FN3"/>
    <property type="match status" value="3"/>
</dbReference>
<reference evidence="6" key="1">
    <citation type="submission" date="2016-04" db="UniProtKB">
        <authorList>
            <consortium name="WormBaseParasite"/>
        </authorList>
    </citation>
    <scope>IDENTIFICATION</scope>
</reference>
<evidence type="ECO:0000259" key="3">
    <source>
        <dbReference type="PROSITE" id="PS50853"/>
    </source>
</evidence>
<dbReference type="SUPFAM" id="SSF49265">
    <property type="entry name" value="Fibronectin type III"/>
    <property type="match status" value="1"/>
</dbReference>
<feature type="region of interest" description="Disordered" evidence="2">
    <location>
        <begin position="335"/>
        <end position="361"/>
    </location>
</feature>
<dbReference type="AlphaFoldDB" id="A0A158QIL0"/>
<feature type="domain" description="Fibronectin type-III" evidence="3">
    <location>
        <begin position="234"/>
        <end position="336"/>
    </location>
</feature>
<evidence type="ECO:0000256" key="1">
    <source>
        <dbReference type="ARBA" id="ARBA00022737"/>
    </source>
</evidence>
<dbReference type="Pfam" id="PF00041">
    <property type="entry name" value="fn3"/>
    <property type="match status" value="1"/>
</dbReference>
<organism evidence="6">
    <name type="scientific">Rodentolepis nana</name>
    <name type="common">Dwarf tapeworm</name>
    <name type="synonym">Hymenolepis nana</name>
    <dbReference type="NCBI Taxonomy" id="102285"/>
    <lineage>
        <taxon>Eukaryota</taxon>
        <taxon>Metazoa</taxon>
        <taxon>Spiralia</taxon>
        <taxon>Lophotrochozoa</taxon>
        <taxon>Platyhelminthes</taxon>
        <taxon>Cestoda</taxon>
        <taxon>Eucestoda</taxon>
        <taxon>Cyclophyllidea</taxon>
        <taxon>Hymenolepididae</taxon>
        <taxon>Rodentolepis</taxon>
    </lineage>
</organism>
<keyword evidence="5" id="KW-1185">Reference proteome</keyword>
<sequence length="771" mass="86112">MSIDEPVTTARTVLEELKKTPVNVQSECRRLSPAYIFYNECERACDTGLPYKECVQQCAPDELQEGWVCRTGCRKLDTAMKNRFGDCPTTTEAIMPTEQNRHWINSPDIPSTPICTLDSDCAGDKMCCSGACMVPVFGNDIPQHVQLPQITEENTPRSFELSWNIGGENRATFDDPVLYVLQTTIPVARLSDPDVGWWYQYRIAAVNRYGSRGFGDSTTPPVRVTSQLPQAASSPRQLIDGAWRFQADGGVHVRIEWKTPASAVIPVTEYHIQCAPDDSSADKTTSLHIVPASQTHYLLRDLKTNMSYQIQVQAISSWGTKTFTSAPAKHFIITPGLPKREPFSQNRQSTEENSGHHDYGGDTQVACSCDSVKTRGDTTRPQISSNFQPLRFSQPNGGGLTIRFSNAPGVSDGQFLKTILTVNEFADATDPQLLRGEKLSPRLLTIQWKQQACIETGSQLSKTFMPLKPLDESGTGSSPQNENCRFVVLEPVQPATILGEDRLTRTGRVEVSSLQLNCHYSIFVAPHKRKSNENSHQQNSEQPPIPIGCLCTPACFDDQSSPWATHFSEDLSPPTDLKSQLLSESELVYNVSWRPPTVIRNPRSPRQETQPELNPSDIFYRVTWGPAMDRHLNPQILRLLADPYPRLDPTESQTKVLPIVMEILVKGEGDTCRLTKTSFLLTSLQPNSVYVFKIQSILLKPSNHHSDDIVDIHLEIIKSSGEDYLYLQTPTRAISLNALIRDAFINAAGSSRLHRDSMLLFTVIMCIVLYR</sequence>
<dbReference type="InterPro" id="IPR050964">
    <property type="entry name" value="Striated_Muscle_Regulatory"/>
</dbReference>
<dbReference type="InterPro" id="IPR013783">
    <property type="entry name" value="Ig-like_fold"/>
</dbReference>
<accession>A0A158QIL0</accession>
<protein>
    <submittedName>
        <fullName evidence="6">Fibronectin type-III domain-containing protein</fullName>
    </submittedName>
</protein>
<dbReference type="EMBL" id="UZAE01012661">
    <property type="protein sequence ID" value="VDO06135.1"/>
    <property type="molecule type" value="Genomic_DNA"/>
</dbReference>
<dbReference type="PANTHER" id="PTHR13817:SF73">
    <property type="entry name" value="FIBRONECTIN TYPE-III DOMAIN-CONTAINING PROTEIN"/>
    <property type="match status" value="1"/>
</dbReference>
<reference evidence="4 5" key="2">
    <citation type="submission" date="2018-11" db="EMBL/GenBank/DDBJ databases">
        <authorList>
            <consortium name="Pathogen Informatics"/>
        </authorList>
    </citation>
    <scope>NUCLEOTIDE SEQUENCE [LARGE SCALE GENOMIC DNA]</scope>
</reference>
<dbReference type="Gene3D" id="2.60.40.10">
    <property type="entry name" value="Immunoglobulins"/>
    <property type="match status" value="1"/>
</dbReference>
<dbReference type="PANTHER" id="PTHR13817">
    <property type="entry name" value="TITIN"/>
    <property type="match status" value="1"/>
</dbReference>
<feature type="compositionally biased region" description="Basic and acidic residues" evidence="2">
    <location>
        <begin position="349"/>
        <end position="360"/>
    </location>
</feature>
<gene>
    <name evidence="4" type="ORF">HNAJ_LOCUS9573</name>
</gene>
<dbReference type="Proteomes" id="UP000278807">
    <property type="component" value="Unassembled WGS sequence"/>
</dbReference>
<dbReference type="WBParaSite" id="HNAJ_0000957801-mRNA-1">
    <property type="protein sequence ID" value="HNAJ_0000957801-mRNA-1"/>
    <property type="gene ID" value="HNAJ_0000957801"/>
</dbReference>
<dbReference type="STRING" id="102285.A0A158QIL0"/>
<dbReference type="InterPro" id="IPR003961">
    <property type="entry name" value="FN3_dom"/>
</dbReference>
<evidence type="ECO:0000313" key="4">
    <source>
        <dbReference type="EMBL" id="VDO06135.1"/>
    </source>
</evidence>
<dbReference type="InterPro" id="IPR036116">
    <property type="entry name" value="FN3_sf"/>
</dbReference>
<proteinExistence type="predicted"/>
<dbReference type="InterPro" id="IPR008197">
    <property type="entry name" value="WAP_dom"/>
</dbReference>
<evidence type="ECO:0000256" key="2">
    <source>
        <dbReference type="SAM" id="MobiDB-lite"/>
    </source>
</evidence>